<dbReference type="NCBIfam" id="NF033635">
    <property type="entry name" value="SLATT_fungal"/>
    <property type="match status" value="1"/>
</dbReference>
<proteinExistence type="predicted"/>
<feature type="compositionally biased region" description="Polar residues" evidence="1">
    <location>
        <begin position="1"/>
        <end position="11"/>
    </location>
</feature>
<keyword evidence="2" id="KW-0472">Membrane</keyword>
<keyword evidence="2" id="KW-0812">Transmembrane</keyword>
<dbReference type="Proteomes" id="UP000541154">
    <property type="component" value="Unassembled WGS sequence"/>
</dbReference>
<evidence type="ECO:0000256" key="1">
    <source>
        <dbReference type="SAM" id="MobiDB-lite"/>
    </source>
</evidence>
<evidence type="ECO:0000256" key="2">
    <source>
        <dbReference type="SAM" id="Phobius"/>
    </source>
</evidence>
<keyword evidence="5" id="KW-1185">Reference proteome</keyword>
<evidence type="ECO:0000313" key="4">
    <source>
        <dbReference type="EMBL" id="KAF5857568.1"/>
    </source>
</evidence>
<name>A0A8H6E3Z8_PETAA</name>
<feature type="transmembrane region" description="Helical" evidence="2">
    <location>
        <begin position="50"/>
        <end position="75"/>
    </location>
</feature>
<organism evidence="4 5">
    <name type="scientific">Petromyces alliaceus</name>
    <name type="common">Aspergillus alliaceus</name>
    <dbReference type="NCBI Taxonomy" id="209559"/>
    <lineage>
        <taxon>Eukaryota</taxon>
        <taxon>Fungi</taxon>
        <taxon>Dikarya</taxon>
        <taxon>Ascomycota</taxon>
        <taxon>Pezizomycotina</taxon>
        <taxon>Eurotiomycetes</taxon>
        <taxon>Eurotiomycetidae</taxon>
        <taxon>Eurotiales</taxon>
        <taxon>Aspergillaceae</taxon>
        <taxon>Aspergillus</taxon>
        <taxon>Aspergillus subgen. Circumdati</taxon>
    </lineage>
</organism>
<accession>A0A8H6E3Z8</accession>
<feature type="region of interest" description="Disordered" evidence="1">
    <location>
        <begin position="1"/>
        <end position="23"/>
    </location>
</feature>
<gene>
    <name evidence="4" type="ORF">ETB97_005634</name>
</gene>
<keyword evidence="2" id="KW-1133">Transmembrane helix</keyword>
<dbReference type="Pfam" id="PF18142">
    <property type="entry name" value="SLATT_fungal"/>
    <property type="match status" value="1"/>
</dbReference>
<dbReference type="InterPro" id="IPR041622">
    <property type="entry name" value="SLATT_fungi"/>
</dbReference>
<feature type="domain" description="SMODS and SLOG-associating 2TM effector" evidence="3">
    <location>
        <begin position="39"/>
        <end position="159"/>
    </location>
</feature>
<dbReference type="PANTHER" id="PTHR38793">
    <property type="entry name" value="SLATT_FUNGAL DOMAIN-CONTAINING PROTEIN-RELATED"/>
    <property type="match status" value="1"/>
</dbReference>
<comment type="caution">
    <text evidence="4">The sequence shown here is derived from an EMBL/GenBank/DDBJ whole genome shotgun (WGS) entry which is preliminary data.</text>
</comment>
<protein>
    <recommendedName>
        <fullName evidence="3">SMODS and SLOG-associating 2TM effector domain-containing protein</fullName>
    </recommendedName>
</protein>
<evidence type="ECO:0000259" key="3">
    <source>
        <dbReference type="Pfam" id="PF18142"/>
    </source>
</evidence>
<dbReference type="EMBL" id="SPNV01000250">
    <property type="protein sequence ID" value="KAF5857568.1"/>
    <property type="molecule type" value="Genomic_DNA"/>
</dbReference>
<evidence type="ECO:0000313" key="5">
    <source>
        <dbReference type="Proteomes" id="UP000541154"/>
    </source>
</evidence>
<dbReference type="PANTHER" id="PTHR38793:SF3">
    <property type="entry name" value="SMODS AND SLOG-ASSOCIATING 2TM EFFECTOR DOMAIN-CONTAINING PROTEIN"/>
    <property type="match status" value="1"/>
</dbReference>
<dbReference type="AlphaFoldDB" id="A0A8H6E3Z8"/>
<sequence>MSNSGTGSASQPAEPGPPREERRDYQTFNNATNELYNRLRQQENSQCCQYHLISIFFNALAILQVMIGATITALGPFGGSHLIAITVLGAVNTVVAGFIALLKGRGLPQRPRKNMVELGKVRKYIEEQKTLLQYGNGELSRDELRSLLEDVIKRYNLAEDTIERNQPDTYANAIGSGRIDEETGG</sequence>
<reference evidence="4 5" key="1">
    <citation type="submission" date="2019-04" db="EMBL/GenBank/DDBJ databases">
        <title>Aspergillus burnettii sp. nov., novel species from soil in southeast Queensland.</title>
        <authorList>
            <person name="Gilchrist C.L.M."/>
            <person name="Pitt J.I."/>
            <person name="Lange L."/>
            <person name="Lacey H.J."/>
            <person name="Vuong D."/>
            <person name="Midgley D.J."/>
            <person name="Greenfield P."/>
            <person name="Bradbury M."/>
            <person name="Lacey E."/>
            <person name="Busk P.K."/>
            <person name="Pilgaard B."/>
            <person name="Chooi Y.H."/>
            <person name="Piggott A.M."/>
        </authorList>
    </citation>
    <scope>NUCLEOTIDE SEQUENCE [LARGE SCALE GENOMIC DNA]</scope>
    <source>
        <strain evidence="4 5">FRR 5400</strain>
    </source>
</reference>
<feature type="transmembrane region" description="Helical" evidence="2">
    <location>
        <begin position="81"/>
        <end position="102"/>
    </location>
</feature>